<name>A0A2A5T2S6_9GAMM</name>
<organism evidence="1 2">
    <name type="scientific">Candidatus Enterovibrio escicola</name>
    <dbReference type="NCBI Taxonomy" id="1927127"/>
    <lineage>
        <taxon>Bacteria</taxon>
        <taxon>Pseudomonadati</taxon>
        <taxon>Pseudomonadota</taxon>
        <taxon>Gammaproteobacteria</taxon>
        <taxon>Vibrionales</taxon>
        <taxon>Vibrionaceae</taxon>
        <taxon>Enterovibrio</taxon>
    </lineage>
</organism>
<protein>
    <submittedName>
        <fullName evidence="1">Mobile element protein</fullName>
    </submittedName>
</protein>
<gene>
    <name evidence="1" type="ORF">BTN49_1929</name>
</gene>
<proteinExistence type="predicted"/>
<accession>A0A2A5T2S6</accession>
<dbReference type="Proteomes" id="UP000219020">
    <property type="component" value="Unassembled WGS sequence"/>
</dbReference>
<comment type="caution">
    <text evidence="1">The sequence shown here is derived from an EMBL/GenBank/DDBJ whole genome shotgun (WGS) entry which is preliminary data.</text>
</comment>
<reference evidence="2" key="1">
    <citation type="submission" date="2017-04" db="EMBL/GenBank/DDBJ databases">
        <title>Genome evolution of the luminous symbionts of deep sea anglerfish.</title>
        <authorList>
            <person name="Hendry T.A."/>
        </authorList>
    </citation>
    <scope>NUCLEOTIDE SEQUENCE [LARGE SCALE GENOMIC DNA]</scope>
</reference>
<evidence type="ECO:0000313" key="2">
    <source>
        <dbReference type="Proteomes" id="UP000219020"/>
    </source>
</evidence>
<dbReference type="AlphaFoldDB" id="A0A2A5T2S6"/>
<keyword evidence="2" id="KW-1185">Reference proteome</keyword>
<evidence type="ECO:0000313" key="1">
    <source>
        <dbReference type="EMBL" id="PCS22473.1"/>
    </source>
</evidence>
<sequence length="68" mass="7965">MLNLLRRKIQQVSTDRTYDTKACRHVLKNTGIMLTIPPQSTAGYWEDWYPRNEAIKALKDDKLAKCKK</sequence>
<dbReference type="EMBL" id="NBYY01000019">
    <property type="protein sequence ID" value="PCS22473.1"/>
    <property type="molecule type" value="Genomic_DNA"/>
</dbReference>